<dbReference type="InterPro" id="IPR006094">
    <property type="entry name" value="Oxid_FAD_bind_N"/>
</dbReference>
<accession>A0AAD5VSM3</accession>
<dbReference type="Pfam" id="PF01565">
    <property type="entry name" value="FAD_binding_4"/>
    <property type="match status" value="1"/>
</dbReference>
<dbReference type="PANTHER" id="PTHR42973:SF39">
    <property type="entry name" value="FAD-BINDING PCMH-TYPE DOMAIN-CONTAINING PROTEIN"/>
    <property type="match status" value="1"/>
</dbReference>
<dbReference type="InterPro" id="IPR016166">
    <property type="entry name" value="FAD-bd_PCMH"/>
</dbReference>
<evidence type="ECO:0000256" key="4">
    <source>
        <dbReference type="ARBA" id="ARBA00022827"/>
    </source>
</evidence>
<proteinExistence type="inferred from homology"/>
<dbReference type="Gene3D" id="3.30.465.10">
    <property type="match status" value="1"/>
</dbReference>
<dbReference type="Gene3D" id="3.40.462.20">
    <property type="match status" value="1"/>
</dbReference>
<keyword evidence="5" id="KW-0560">Oxidoreductase</keyword>
<evidence type="ECO:0000256" key="3">
    <source>
        <dbReference type="ARBA" id="ARBA00022630"/>
    </source>
</evidence>
<reference evidence="7" key="1">
    <citation type="submission" date="2022-07" db="EMBL/GenBank/DDBJ databases">
        <title>Genome Sequence of Leucocoprinus birnbaumii.</title>
        <authorList>
            <person name="Buettner E."/>
        </authorList>
    </citation>
    <scope>NUCLEOTIDE SEQUENCE</scope>
    <source>
        <strain evidence="7">VT141</strain>
    </source>
</reference>
<evidence type="ECO:0000256" key="2">
    <source>
        <dbReference type="ARBA" id="ARBA00005466"/>
    </source>
</evidence>
<dbReference type="InterPro" id="IPR016167">
    <property type="entry name" value="FAD-bd_PCMH_sub1"/>
</dbReference>
<dbReference type="InterPro" id="IPR016169">
    <property type="entry name" value="FAD-bd_PCMH_sub2"/>
</dbReference>
<feature type="domain" description="FAD-binding PCMH-type" evidence="6">
    <location>
        <begin position="34"/>
        <end position="206"/>
    </location>
</feature>
<organism evidence="7 8">
    <name type="scientific">Leucocoprinus birnbaumii</name>
    <dbReference type="NCBI Taxonomy" id="56174"/>
    <lineage>
        <taxon>Eukaryota</taxon>
        <taxon>Fungi</taxon>
        <taxon>Dikarya</taxon>
        <taxon>Basidiomycota</taxon>
        <taxon>Agaricomycotina</taxon>
        <taxon>Agaricomycetes</taxon>
        <taxon>Agaricomycetidae</taxon>
        <taxon>Agaricales</taxon>
        <taxon>Agaricineae</taxon>
        <taxon>Agaricaceae</taxon>
        <taxon>Leucocoprinus</taxon>
    </lineage>
</organism>
<gene>
    <name evidence="7" type="ORF">NP233_g6890</name>
</gene>
<dbReference type="EMBL" id="JANIEX010000473">
    <property type="protein sequence ID" value="KAJ3566614.1"/>
    <property type="molecule type" value="Genomic_DNA"/>
</dbReference>
<name>A0AAD5VSM3_9AGAR</name>
<dbReference type="Proteomes" id="UP001213000">
    <property type="component" value="Unassembled WGS sequence"/>
</dbReference>
<dbReference type="InterPro" id="IPR012951">
    <property type="entry name" value="BBE"/>
</dbReference>
<protein>
    <recommendedName>
        <fullName evidence="6">FAD-binding PCMH-type domain-containing protein</fullName>
    </recommendedName>
</protein>
<dbReference type="PROSITE" id="PS51387">
    <property type="entry name" value="FAD_PCMH"/>
    <property type="match status" value="1"/>
</dbReference>
<evidence type="ECO:0000259" key="6">
    <source>
        <dbReference type="PROSITE" id="PS51387"/>
    </source>
</evidence>
<keyword evidence="8" id="KW-1185">Reference proteome</keyword>
<keyword evidence="3" id="KW-0285">Flavoprotein</keyword>
<comment type="caution">
    <text evidence="7">The sequence shown here is derived from an EMBL/GenBank/DDBJ whole genome shotgun (WGS) entry which is preliminary data.</text>
</comment>
<evidence type="ECO:0000313" key="7">
    <source>
        <dbReference type="EMBL" id="KAJ3566614.1"/>
    </source>
</evidence>
<comment type="cofactor">
    <cofactor evidence="1">
        <name>FAD</name>
        <dbReference type="ChEBI" id="CHEBI:57692"/>
    </cofactor>
</comment>
<dbReference type="AlphaFoldDB" id="A0AAD5VSM3"/>
<keyword evidence="4" id="KW-0274">FAD</keyword>
<evidence type="ECO:0000313" key="8">
    <source>
        <dbReference type="Proteomes" id="UP001213000"/>
    </source>
</evidence>
<dbReference type="Pfam" id="PF08031">
    <property type="entry name" value="BBE"/>
    <property type="match status" value="1"/>
</dbReference>
<comment type="similarity">
    <text evidence="2">Belongs to the oxygen-dependent FAD-linked oxidoreductase family.</text>
</comment>
<dbReference type="PANTHER" id="PTHR42973">
    <property type="entry name" value="BINDING OXIDOREDUCTASE, PUTATIVE (AFU_ORTHOLOGUE AFUA_1G17690)-RELATED"/>
    <property type="match status" value="1"/>
</dbReference>
<dbReference type="GO" id="GO:0071949">
    <property type="term" value="F:FAD binding"/>
    <property type="evidence" value="ECO:0007669"/>
    <property type="project" value="InterPro"/>
</dbReference>
<sequence length="470" mass="51932">MSMSFEELKQRIQGDVVTQDHPEYPKSIYRWAINAEKRAAIVVFVKDEGDIATVLSYVRDHKIPLAICGGGHSASGASSVTGGLVIDLSRYLDGVRVDPEERLAYVGGGALWGTVDRTAIQYGLATVCGTVEHTGVGGLALGGGYGWLCPEHGLVIDNMVQVTVVSADGVARKASETENSDLFFGVRGGGCNFGVVTEFVLRLHPQRRTVYAGAYSFSADKLKAVVEAIQTWLPSASPKEGMIMMTTCQPDGTPVIVCYLFFNGSEDEGRARFRWLFDIGPFQDTTEEMPFEKLNGMQDSSLTDHGHGIYWKGLTVKCPDYEAIARAHKRIAEICEDGRFGAVVIYEWWSLDKVMSVPPEKTVFHRSRNPLCLALVAWNGETNSEEKVNEARKYAYEIAELAVAGLTDMSDPENRGYNNYDNEGVKDAKDEIQDKAKVNFGVHYPALQKIKKKYDPENIFNRWQAITPAD</sequence>
<dbReference type="InterPro" id="IPR036318">
    <property type="entry name" value="FAD-bd_PCMH-like_sf"/>
</dbReference>
<evidence type="ECO:0000256" key="5">
    <source>
        <dbReference type="ARBA" id="ARBA00023002"/>
    </source>
</evidence>
<evidence type="ECO:0000256" key="1">
    <source>
        <dbReference type="ARBA" id="ARBA00001974"/>
    </source>
</evidence>
<dbReference type="Gene3D" id="3.30.43.10">
    <property type="entry name" value="Uridine Diphospho-n-acetylenolpyruvylglucosamine Reductase, domain 2"/>
    <property type="match status" value="1"/>
</dbReference>
<dbReference type="GO" id="GO:0016491">
    <property type="term" value="F:oxidoreductase activity"/>
    <property type="evidence" value="ECO:0007669"/>
    <property type="project" value="UniProtKB-KW"/>
</dbReference>
<dbReference type="InterPro" id="IPR050416">
    <property type="entry name" value="FAD-linked_Oxidoreductase"/>
</dbReference>
<dbReference type="SUPFAM" id="SSF56176">
    <property type="entry name" value="FAD-binding/transporter-associated domain-like"/>
    <property type="match status" value="1"/>
</dbReference>